<feature type="active site" description="Proton donor" evidence="1">
    <location>
        <position position="68"/>
    </location>
</feature>
<protein>
    <submittedName>
        <fullName evidence="3">TIGR00282 family metallophosphoesterase</fullName>
    </submittedName>
</protein>
<dbReference type="GO" id="GO:0046872">
    <property type="term" value="F:metal ion binding"/>
    <property type="evidence" value="ECO:0007669"/>
    <property type="project" value="UniProtKB-KW"/>
</dbReference>
<dbReference type="Pfam" id="PF13277">
    <property type="entry name" value="YmdB"/>
    <property type="match status" value="1"/>
</dbReference>
<evidence type="ECO:0000313" key="3">
    <source>
        <dbReference type="EMBL" id="HER44252.1"/>
    </source>
</evidence>
<dbReference type="EMBL" id="DSEC01000525">
    <property type="protein sequence ID" value="HER44252.1"/>
    <property type="molecule type" value="Genomic_DNA"/>
</dbReference>
<feature type="binding site" evidence="2">
    <location>
        <position position="8"/>
    </location>
    <ligand>
        <name>Fe cation</name>
        <dbReference type="ChEBI" id="CHEBI:24875"/>
        <label>1</label>
    </ligand>
</feature>
<dbReference type="NCBIfam" id="TIGR00282">
    <property type="entry name" value="TIGR00282 family metallophosphoesterase"/>
    <property type="match status" value="1"/>
</dbReference>
<proteinExistence type="predicted"/>
<feature type="binding site" evidence="2">
    <location>
        <position position="178"/>
    </location>
    <ligand>
        <name>Fe cation</name>
        <dbReference type="ChEBI" id="CHEBI:24875"/>
        <label>1</label>
    </ligand>
</feature>
<name>A0A7V2F3Z0_UNCEI</name>
<dbReference type="PIRSF" id="PIRSF004789">
    <property type="entry name" value="DR1281"/>
    <property type="match status" value="1"/>
</dbReference>
<dbReference type="Proteomes" id="UP000886069">
    <property type="component" value="Unassembled WGS sequence"/>
</dbReference>
<accession>A0A7V2F3Z0</accession>
<feature type="binding site" evidence="2">
    <location>
        <position position="176"/>
    </location>
    <ligand>
        <name>Fe cation</name>
        <dbReference type="ChEBI" id="CHEBI:24875"/>
        <label>2</label>
    </ligand>
</feature>
<dbReference type="PANTHER" id="PTHR36303">
    <property type="entry name" value="2',3'-CYCLIC-NUCLEOTIDE 2'-PHOSPHODIESTERASE"/>
    <property type="match status" value="1"/>
</dbReference>
<dbReference type="Gene3D" id="3.60.21.10">
    <property type="match status" value="1"/>
</dbReference>
<feature type="binding site" evidence="2">
    <location>
        <position position="39"/>
    </location>
    <ligand>
        <name>Fe cation</name>
        <dbReference type="ChEBI" id="CHEBI:24875"/>
        <label>2</label>
    </ligand>
</feature>
<sequence>MRILVIGDVLSKTGRQALSSGLPGLKEKLGVDFCTANVENGAGMFGVTRKVVDEISGSGVDVMTSGNHIWDKSEGISLLDERPDILRPANYPPGVPGRGWKVYEAGGGSRVCVINLQGRTYMPDIDCPFRTADRVLSEIDPGVRIRVVDFHAEATSEKLALAYYLDGRVSVLAGSHTHVPTADERIFPGGTAYQTDVGMAGPFNSVIGVRPEQVIERFLKGINVRFQVGGDTPVIQGMLVDVSESTGKALNVERIHVPVSEGDTS</sequence>
<dbReference type="PANTHER" id="PTHR36303:SF1">
    <property type="entry name" value="2',3'-CYCLIC-NUCLEOTIDE 2'-PHOSPHODIESTERASE"/>
    <property type="match status" value="1"/>
</dbReference>
<organism evidence="3">
    <name type="scientific">Eiseniibacteriota bacterium</name>
    <dbReference type="NCBI Taxonomy" id="2212470"/>
    <lineage>
        <taxon>Bacteria</taxon>
        <taxon>Candidatus Eiseniibacteriota</taxon>
    </lineage>
</organism>
<keyword evidence="2" id="KW-0479">Metal-binding</keyword>
<dbReference type="InterPro" id="IPR029052">
    <property type="entry name" value="Metallo-depent_PP-like"/>
</dbReference>
<gene>
    <name evidence="3" type="ORF">ENO08_07325</name>
</gene>
<feature type="binding site" evidence="2">
    <location>
        <position position="151"/>
    </location>
    <ligand>
        <name>Fe cation</name>
        <dbReference type="ChEBI" id="CHEBI:24875"/>
        <label>2</label>
    </ligand>
</feature>
<feature type="binding site" evidence="2">
    <location>
        <position position="67"/>
    </location>
    <ligand>
        <name>Fe cation</name>
        <dbReference type="ChEBI" id="CHEBI:24875"/>
        <label>2</label>
    </ligand>
</feature>
<dbReference type="CDD" id="cd07382">
    <property type="entry name" value="MPP_DR1281"/>
    <property type="match status" value="1"/>
</dbReference>
<feature type="binding site" evidence="2">
    <location>
        <position position="40"/>
    </location>
    <ligand>
        <name>Fe cation</name>
        <dbReference type="ChEBI" id="CHEBI:24875"/>
        <label>1</label>
    </ligand>
</feature>
<dbReference type="AlphaFoldDB" id="A0A7V2F3Z0"/>
<comment type="caution">
    <text evidence="3">The sequence shown here is derived from an EMBL/GenBank/DDBJ whole genome shotgun (WGS) entry which is preliminary data.</text>
</comment>
<evidence type="ECO:0000256" key="2">
    <source>
        <dbReference type="PIRSR" id="PIRSR004789-51"/>
    </source>
</evidence>
<dbReference type="SUPFAM" id="SSF56300">
    <property type="entry name" value="Metallo-dependent phosphatases"/>
    <property type="match status" value="1"/>
</dbReference>
<dbReference type="GO" id="GO:0004113">
    <property type="term" value="F:2',3'-cyclic-nucleotide 3'-phosphodiesterase activity"/>
    <property type="evidence" value="ECO:0007669"/>
    <property type="project" value="TreeGrafter"/>
</dbReference>
<evidence type="ECO:0000256" key="1">
    <source>
        <dbReference type="PIRSR" id="PIRSR004789-50"/>
    </source>
</evidence>
<feature type="binding site" evidence="2">
    <location>
        <position position="39"/>
    </location>
    <ligand>
        <name>Fe cation</name>
        <dbReference type="ChEBI" id="CHEBI:24875"/>
        <label>1</label>
    </ligand>
</feature>
<dbReference type="InterPro" id="IPR005235">
    <property type="entry name" value="YmdB-like"/>
</dbReference>
<reference evidence="3" key="1">
    <citation type="journal article" date="2020" name="mSystems">
        <title>Genome- and Community-Level Interaction Insights into Carbon Utilization and Element Cycling Functions of Hydrothermarchaeota in Hydrothermal Sediment.</title>
        <authorList>
            <person name="Zhou Z."/>
            <person name="Liu Y."/>
            <person name="Xu W."/>
            <person name="Pan J."/>
            <person name="Luo Z.H."/>
            <person name="Li M."/>
        </authorList>
    </citation>
    <scope>NUCLEOTIDE SEQUENCE [LARGE SCALE GENOMIC DNA]</scope>
    <source>
        <strain evidence="3">SpSt-1233</strain>
    </source>
</reference>